<gene>
    <name evidence="2" type="ORF">ABV298_31890</name>
</gene>
<evidence type="ECO:0000313" key="2">
    <source>
        <dbReference type="EMBL" id="XCH24836.1"/>
    </source>
</evidence>
<name>A0AAU8FM22_9BACT</name>
<dbReference type="PROSITE" id="PS51257">
    <property type="entry name" value="PROKAR_LIPOPROTEIN"/>
    <property type="match status" value="1"/>
</dbReference>
<protein>
    <recommendedName>
        <fullName evidence="3">DUF4157 domain-containing protein</fullName>
    </recommendedName>
</protein>
<evidence type="ECO:0000256" key="1">
    <source>
        <dbReference type="SAM" id="SignalP"/>
    </source>
</evidence>
<dbReference type="RefSeq" id="WP_353720144.1">
    <property type="nucleotide sequence ID" value="NZ_CP159289.1"/>
</dbReference>
<reference evidence="2" key="1">
    <citation type="submission" date="2024-06" db="EMBL/GenBank/DDBJ databases">
        <title>Sequencing and assembly of the genome of Dyadobacter sp. strain 676, a symbiont of Cyamopsis tetragonoloba.</title>
        <authorList>
            <person name="Guro P."/>
            <person name="Sazanova A."/>
            <person name="Kuznetsova I."/>
            <person name="Belimov A."/>
            <person name="Safronova V."/>
        </authorList>
    </citation>
    <scope>NUCLEOTIDE SEQUENCE</scope>
    <source>
        <strain evidence="2">676</strain>
    </source>
</reference>
<organism evidence="2">
    <name type="scientific">Dyadobacter sp. 676</name>
    <dbReference type="NCBI Taxonomy" id="3088362"/>
    <lineage>
        <taxon>Bacteria</taxon>
        <taxon>Pseudomonadati</taxon>
        <taxon>Bacteroidota</taxon>
        <taxon>Cytophagia</taxon>
        <taxon>Cytophagales</taxon>
        <taxon>Spirosomataceae</taxon>
        <taxon>Dyadobacter</taxon>
    </lineage>
</organism>
<feature type="signal peptide" evidence="1">
    <location>
        <begin position="1"/>
        <end position="24"/>
    </location>
</feature>
<dbReference type="AlphaFoldDB" id="A0AAU8FM22"/>
<dbReference type="EMBL" id="CP159289">
    <property type="protein sequence ID" value="XCH24836.1"/>
    <property type="molecule type" value="Genomic_DNA"/>
</dbReference>
<sequence>MKIKILLICSFLGLLFTTSCQENASLAPSQKSNAVNLDSDPNAKLALTLKEQMAGVQSEFHTYMLSLPLSKEYTEDPIWDQTRSLTKGDTSVFEVPFEEKNFKRRTLTAKRINGRNLFTIKIENFGPPYSALLPSVQYIHFPRHSDSARGGRVLAGGHNCGSCHNYAWWDTFDEVTIIGTAPANNDPFVPDYWGGNQSYNNGTVIYPYSTYAVDLLDNPCLSSVFNQMRKGRFDNKVQQILTNFDLSSSFKFTIDEAFMADKNTNATVTVSAAGPLITLNTNALAYASQEFIAKVIYHEALHVFLNGQTNQADHNTMATKFVEPMAQGLMSWFSLSPTDARGLAWSGLKGTPAWNALSPSEQLSYKGIGDRFKNLDNGYNHQYGHACP</sequence>
<keyword evidence="1" id="KW-0732">Signal</keyword>
<feature type="chain" id="PRO_5044020600" description="DUF4157 domain-containing protein" evidence="1">
    <location>
        <begin position="25"/>
        <end position="388"/>
    </location>
</feature>
<evidence type="ECO:0008006" key="3">
    <source>
        <dbReference type="Google" id="ProtNLM"/>
    </source>
</evidence>
<accession>A0AAU8FM22</accession>
<proteinExistence type="predicted"/>